<sequence>MSVRPTAAERAAVLPGDDVVPDATVAMDTAFDLPAPPADVWPWFVQLGKRRGGYYLPRRVDALTPRARRGLRHLDPALAGLQVGDTIPDWGGRHATFTAHRMDPPHVLVHRSVRDHVRLSWAIVLHDRDGGTRVQLRLRLAGVRHERLARVLGGAADRLTVAGLAVGMRERLTSASAAAGAEPIRPRHDGAMATVSRHVDAPPTAVWDVLADGWSYSNWVVGASHMRAVDAAWPAAGAVLHHSQGSWPLTLDDEARVEVSKPASRLVLLAQGWPLGEARVELDLRSEDGGTRVTMTEQPVSGPGKWVHNPLSEAVLRRRNVEALDRLAAMAERRTEP</sequence>
<dbReference type="Pfam" id="PF10604">
    <property type="entry name" value="Polyketide_cyc2"/>
    <property type="match status" value="1"/>
</dbReference>
<gene>
    <name evidence="1" type="ORF">SAMN05661030_2346</name>
</gene>
<dbReference type="InterPro" id="IPR019587">
    <property type="entry name" value="Polyketide_cyclase/dehydratase"/>
</dbReference>
<dbReference type="Gene3D" id="3.30.530.20">
    <property type="match status" value="1"/>
</dbReference>
<protein>
    <submittedName>
        <fullName evidence="1">Polyketide cyclase / dehydrase and lipid transport</fullName>
    </submittedName>
</protein>
<evidence type="ECO:0000313" key="1">
    <source>
        <dbReference type="EMBL" id="SFD02932.1"/>
    </source>
</evidence>
<proteinExistence type="predicted"/>
<keyword evidence="2" id="KW-1185">Reference proteome</keyword>
<accession>A0A1I1P016</accession>
<dbReference type="CDD" id="cd07812">
    <property type="entry name" value="SRPBCC"/>
    <property type="match status" value="1"/>
</dbReference>
<dbReference type="STRING" id="1225127.SAMN05661030_2346"/>
<name>A0A1I1P016_9ACTN</name>
<dbReference type="EMBL" id="FOMD01000002">
    <property type="protein sequence ID" value="SFD02932.1"/>
    <property type="molecule type" value="Genomic_DNA"/>
</dbReference>
<organism evidence="1 2">
    <name type="scientific">Klenkia taihuensis</name>
    <dbReference type="NCBI Taxonomy" id="1225127"/>
    <lineage>
        <taxon>Bacteria</taxon>
        <taxon>Bacillati</taxon>
        <taxon>Actinomycetota</taxon>
        <taxon>Actinomycetes</taxon>
        <taxon>Geodermatophilales</taxon>
        <taxon>Geodermatophilaceae</taxon>
        <taxon>Klenkia</taxon>
    </lineage>
</organism>
<dbReference type="InterPro" id="IPR023393">
    <property type="entry name" value="START-like_dom_sf"/>
</dbReference>
<dbReference type="Proteomes" id="UP000199022">
    <property type="component" value="Unassembled WGS sequence"/>
</dbReference>
<dbReference type="SUPFAM" id="SSF55961">
    <property type="entry name" value="Bet v1-like"/>
    <property type="match status" value="2"/>
</dbReference>
<dbReference type="AlphaFoldDB" id="A0A1I1P016"/>
<evidence type="ECO:0000313" key="2">
    <source>
        <dbReference type="Proteomes" id="UP000199022"/>
    </source>
</evidence>
<dbReference type="RefSeq" id="WP_207506410.1">
    <property type="nucleotide sequence ID" value="NZ_BNAC01000004.1"/>
</dbReference>
<reference evidence="2" key="1">
    <citation type="submission" date="2016-10" db="EMBL/GenBank/DDBJ databases">
        <authorList>
            <person name="Varghese N."/>
            <person name="Submissions S."/>
        </authorList>
    </citation>
    <scope>NUCLEOTIDE SEQUENCE [LARGE SCALE GENOMIC DNA]</scope>
    <source>
        <strain evidence="2">DSM 45962</strain>
    </source>
</reference>